<evidence type="ECO:0000313" key="3">
    <source>
        <dbReference type="Proteomes" id="UP001174909"/>
    </source>
</evidence>
<keyword evidence="1" id="KW-1133">Transmembrane helix</keyword>
<dbReference type="Proteomes" id="UP001174909">
    <property type="component" value="Unassembled WGS sequence"/>
</dbReference>
<evidence type="ECO:0000313" key="2">
    <source>
        <dbReference type="EMBL" id="CAI8012499.1"/>
    </source>
</evidence>
<proteinExistence type="predicted"/>
<keyword evidence="3" id="KW-1185">Reference proteome</keyword>
<keyword evidence="1" id="KW-0472">Membrane</keyword>
<comment type="caution">
    <text evidence="2">The sequence shown here is derived from an EMBL/GenBank/DDBJ whole genome shotgun (WGS) entry which is preliminary data.</text>
</comment>
<keyword evidence="1" id="KW-0812">Transmembrane</keyword>
<organism evidence="2 3">
    <name type="scientific">Geodia barretti</name>
    <name type="common">Barrett's horny sponge</name>
    <dbReference type="NCBI Taxonomy" id="519541"/>
    <lineage>
        <taxon>Eukaryota</taxon>
        <taxon>Metazoa</taxon>
        <taxon>Porifera</taxon>
        <taxon>Demospongiae</taxon>
        <taxon>Heteroscleromorpha</taxon>
        <taxon>Tetractinellida</taxon>
        <taxon>Astrophorina</taxon>
        <taxon>Geodiidae</taxon>
        <taxon>Geodia</taxon>
    </lineage>
</organism>
<name>A0AA35RJX3_GEOBA</name>
<feature type="transmembrane region" description="Helical" evidence="1">
    <location>
        <begin position="142"/>
        <end position="163"/>
    </location>
</feature>
<dbReference type="AlphaFoldDB" id="A0AA35RJX3"/>
<evidence type="ECO:0000256" key="1">
    <source>
        <dbReference type="SAM" id="Phobius"/>
    </source>
</evidence>
<reference evidence="2" key="1">
    <citation type="submission" date="2023-03" db="EMBL/GenBank/DDBJ databases">
        <authorList>
            <person name="Steffen K."/>
            <person name="Cardenas P."/>
        </authorList>
    </citation>
    <scope>NUCLEOTIDE SEQUENCE</scope>
</reference>
<sequence length="176" mass="19708">MELNITCKTSADTAYKELLPLENTFSPYEIYAVATTLDPGIDGLFVYYQWSHPHPEQVFVYETEVYESDQIIHRMNVSSAIMNATCQIENITMCNNCYSVVVTAVDRCGQRSMNSTNIEIVADTRTVKVEDESKLNAASITLIPIVAIETVLIVILTAIAIYLGRRGVSYNYVYIG</sequence>
<gene>
    <name evidence="2" type="ORF">GBAR_LOCUS8023</name>
</gene>
<dbReference type="EMBL" id="CASHTH010001187">
    <property type="protein sequence ID" value="CAI8012499.1"/>
    <property type="molecule type" value="Genomic_DNA"/>
</dbReference>
<accession>A0AA35RJX3</accession>
<protein>
    <submittedName>
        <fullName evidence="2">Uncharacterized protein</fullName>
    </submittedName>
</protein>